<reference evidence="1" key="1">
    <citation type="submission" date="2022-07" db="EMBL/GenBank/DDBJ databases">
        <title>Genome Sequence of Physisporinus lineatus.</title>
        <authorList>
            <person name="Buettner E."/>
        </authorList>
    </citation>
    <scope>NUCLEOTIDE SEQUENCE</scope>
    <source>
        <strain evidence="1">VT162</strain>
    </source>
</reference>
<dbReference type="EMBL" id="JANAWD010000126">
    <property type="protein sequence ID" value="KAJ3486267.1"/>
    <property type="molecule type" value="Genomic_DNA"/>
</dbReference>
<evidence type="ECO:0000313" key="2">
    <source>
        <dbReference type="Proteomes" id="UP001212997"/>
    </source>
</evidence>
<dbReference type="AlphaFoldDB" id="A0AAD5V523"/>
<name>A0AAD5V523_9APHY</name>
<organism evidence="1 2">
    <name type="scientific">Meripilus lineatus</name>
    <dbReference type="NCBI Taxonomy" id="2056292"/>
    <lineage>
        <taxon>Eukaryota</taxon>
        <taxon>Fungi</taxon>
        <taxon>Dikarya</taxon>
        <taxon>Basidiomycota</taxon>
        <taxon>Agaricomycotina</taxon>
        <taxon>Agaricomycetes</taxon>
        <taxon>Polyporales</taxon>
        <taxon>Meripilaceae</taxon>
        <taxon>Meripilus</taxon>
    </lineage>
</organism>
<gene>
    <name evidence="1" type="ORF">NLI96_g4349</name>
</gene>
<comment type="caution">
    <text evidence="1">The sequence shown here is derived from an EMBL/GenBank/DDBJ whole genome shotgun (WGS) entry which is preliminary data.</text>
</comment>
<dbReference type="Proteomes" id="UP001212997">
    <property type="component" value="Unassembled WGS sequence"/>
</dbReference>
<sequence>MLNSSYVAIFPALECKSVEVHKTTQDFVHSSPIERHVKTPKETVVVAFDFRGKSPHIDHDFGDSEWETEKHFDECSVHCGEVFNAWLRVAQREPEEPKLCATRYGQGCHTKRRP</sequence>
<keyword evidence="2" id="KW-1185">Reference proteome</keyword>
<protein>
    <submittedName>
        <fullName evidence="1">Uncharacterized protein</fullName>
    </submittedName>
</protein>
<proteinExistence type="predicted"/>
<evidence type="ECO:0000313" key="1">
    <source>
        <dbReference type="EMBL" id="KAJ3486267.1"/>
    </source>
</evidence>
<accession>A0AAD5V523</accession>